<dbReference type="AlphaFoldDB" id="A0A077LTI4"/>
<feature type="transmembrane region" description="Helical" evidence="8">
    <location>
        <begin position="258"/>
        <end position="279"/>
    </location>
</feature>
<comment type="caution">
    <text evidence="9">The sequence shown here is derived from an EMBL/GenBank/DDBJ whole genome shotgun (WGS) entry which is preliminary data.</text>
</comment>
<dbReference type="InterPro" id="IPR000522">
    <property type="entry name" value="ABC_transptr_permease_BtuC"/>
</dbReference>
<evidence type="ECO:0000313" key="9">
    <source>
        <dbReference type="EMBL" id="CCH76853.1"/>
    </source>
</evidence>
<organism evidence="9 10">
    <name type="scientific">Nostocoides japonicum T1-X7</name>
    <dbReference type="NCBI Taxonomy" id="1194083"/>
    <lineage>
        <taxon>Bacteria</taxon>
        <taxon>Bacillati</taxon>
        <taxon>Actinomycetota</taxon>
        <taxon>Actinomycetes</taxon>
        <taxon>Micrococcales</taxon>
        <taxon>Intrasporangiaceae</taxon>
        <taxon>Nostocoides</taxon>
    </lineage>
</organism>
<dbReference type="PANTHER" id="PTHR30472:SF1">
    <property type="entry name" value="FE(3+) DICITRATE TRANSPORT SYSTEM PERMEASE PROTEIN FECC-RELATED"/>
    <property type="match status" value="1"/>
</dbReference>
<dbReference type="Pfam" id="PF01032">
    <property type="entry name" value="FecCD"/>
    <property type="match status" value="1"/>
</dbReference>
<evidence type="ECO:0000256" key="3">
    <source>
        <dbReference type="ARBA" id="ARBA00022448"/>
    </source>
</evidence>
<feature type="transmembrane region" description="Helical" evidence="8">
    <location>
        <begin position="213"/>
        <end position="238"/>
    </location>
</feature>
<dbReference type="RefSeq" id="WP_048550094.1">
    <property type="nucleotide sequence ID" value="NZ_HF570958.1"/>
</dbReference>
<evidence type="ECO:0000256" key="8">
    <source>
        <dbReference type="SAM" id="Phobius"/>
    </source>
</evidence>
<evidence type="ECO:0000256" key="1">
    <source>
        <dbReference type="ARBA" id="ARBA00004651"/>
    </source>
</evidence>
<protein>
    <submittedName>
        <fullName evidence="9">Iron-dicitrate ABC transporter (Permease)</fullName>
    </submittedName>
</protein>
<feature type="transmembrane region" description="Helical" evidence="8">
    <location>
        <begin position="111"/>
        <end position="132"/>
    </location>
</feature>
<dbReference type="STRING" id="1194083.BN12_150027"/>
<feature type="transmembrane region" description="Helical" evidence="8">
    <location>
        <begin position="28"/>
        <end position="48"/>
    </location>
</feature>
<keyword evidence="4" id="KW-1003">Cell membrane</keyword>
<feature type="transmembrane region" description="Helical" evidence="8">
    <location>
        <begin position="329"/>
        <end position="346"/>
    </location>
</feature>
<dbReference type="PANTHER" id="PTHR30472">
    <property type="entry name" value="FERRIC ENTEROBACTIN TRANSPORT SYSTEM PERMEASE PROTEIN"/>
    <property type="match status" value="1"/>
</dbReference>
<comment type="subcellular location">
    <subcellularLocation>
        <location evidence="1">Cell membrane</location>
        <topology evidence="1">Multi-pass membrane protein</topology>
    </subcellularLocation>
</comment>
<feature type="transmembrane region" description="Helical" evidence="8">
    <location>
        <begin position="138"/>
        <end position="157"/>
    </location>
</feature>
<dbReference type="InterPro" id="IPR037294">
    <property type="entry name" value="ABC_BtuC-like"/>
</dbReference>
<gene>
    <name evidence="9" type="primary">yfmD</name>
    <name evidence="9" type="ORF">BN12_150027</name>
</gene>
<comment type="similarity">
    <text evidence="2">Belongs to the binding-protein-dependent transport system permease family. FecCD subfamily.</text>
</comment>
<proteinExistence type="inferred from homology"/>
<dbReference type="Gene3D" id="1.10.3470.10">
    <property type="entry name" value="ABC transporter involved in vitamin B12 uptake, BtuC"/>
    <property type="match status" value="1"/>
</dbReference>
<keyword evidence="5 8" id="KW-0812">Transmembrane</keyword>
<evidence type="ECO:0000256" key="4">
    <source>
        <dbReference type="ARBA" id="ARBA00022475"/>
    </source>
</evidence>
<dbReference type="OrthoDB" id="9782305at2"/>
<reference evidence="9 10" key="1">
    <citation type="journal article" date="2013" name="ISME J.">
        <title>A metabolic model for members of the genus Tetrasphaera involved in enhanced biological phosphorus removal.</title>
        <authorList>
            <person name="Kristiansen R."/>
            <person name="Nguyen H.T.T."/>
            <person name="Saunders A.M."/>
            <person name="Nielsen J.L."/>
            <person name="Wimmer R."/>
            <person name="Le V.Q."/>
            <person name="McIlroy S.J."/>
            <person name="Petrovski S."/>
            <person name="Seviour R.J."/>
            <person name="Calteau A."/>
            <person name="Nielsen K.L."/>
            <person name="Nielsen P.H."/>
        </authorList>
    </citation>
    <scope>NUCLEOTIDE SEQUENCE [LARGE SCALE GENOMIC DNA]</scope>
    <source>
        <strain evidence="9 10">T1-X7</strain>
    </source>
</reference>
<keyword evidence="6 8" id="KW-1133">Transmembrane helix</keyword>
<dbReference type="EMBL" id="CAJB01000057">
    <property type="protein sequence ID" value="CCH76853.1"/>
    <property type="molecule type" value="Genomic_DNA"/>
</dbReference>
<feature type="transmembrane region" description="Helical" evidence="8">
    <location>
        <begin position="82"/>
        <end position="99"/>
    </location>
</feature>
<evidence type="ECO:0000256" key="5">
    <source>
        <dbReference type="ARBA" id="ARBA00022692"/>
    </source>
</evidence>
<evidence type="ECO:0000256" key="7">
    <source>
        <dbReference type="ARBA" id="ARBA00023136"/>
    </source>
</evidence>
<evidence type="ECO:0000313" key="10">
    <source>
        <dbReference type="Proteomes" id="UP000035721"/>
    </source>
</evidence>
<feature type="transmembrane region" description="Helical" evidence="8">
    <location>
        <begin position="299"/>
        <end position="317"/>
    </location>
</feature>
<keyword evidence="10" id="KW-1185">Reference proteome</keyword>
<evidence type="ECO:0000256" key="6">
    <source>
        <dbReference type="ARBA" id="ARBA00022989"/>
    </source>
</evidence>
<keyword evidence="3" id="KW-0813">Transport</keyword>
<feature type="transmembrane region" description="Helical" evidence="8">
    <location>
        <begin position="169"/>
        <end position="190"/>
    </location>
</feature>
<dbReference type="CDD" id="cd06550">
    <property type="entry name" value="TM_ABC_iron-siderophores_like"/>
    <property type="match status" value="1"/>
</dbReference>
<name>A0A077LTI4_9MICO</name>
<evidence type="ECO:0000256" key="2">
    <source>
        <dbReference type="ARBA" id="ARBA00007935"/>
    </source>
</evidence>
<keyword evidence="7 8" id="KW-0472">Membrane</keyword>
<dbReference type="Proteomes" id="UP000035721">
    <property type="component" value="Unassembled WGS sequence"/>
</dbReference>
<dbReference type="GO" id="GO:0005886">
    <property type="term" value="C:plasma membrane"/>
    <property type="evidence" value="ECO:0007669"/>
    <property type="project" value="UniProtKB-SubCell"/>
</dbReference>
<dbReference type="FunFam" id="1.10.3470.10:FF:000001">
    <property type="entry name" value="Vitamin B12 ABC transporter permease BtuC"/>
    <property type="match status" value="1"/>
</dbReference>
<dbReference type="SUPFAM" id="SSF81345">
    <property type="entry name" value="ABC transporter involved in vitamin B12 uptake, BtuC"/>
    <property type="match status" value="1"/>
</dbReference>
<accession>A0A077LTI4</accession>
<dbReference type="GO" id="GO:0033214">
    <property type="term" value="P:siderophore-iron import into cell"/>
    <property type="evidence" value="ECO:0007669"/>
    <property type="project" value="TreeGrafter"/>
</dbReference>
<sequence>MSAGLDTAPATGGTTAPAARRGVTAARLLGLVVAGGLLLLVVLLSIAVGAKPIPLSGVIHALTHGEGSVDGVVILDLRLPRTVLGVAVGAALAVAGVLMQALTRNPLADPGILGVNAGAAVAVVFAIWIWRFSDLTDYVWFAFLGAGAASVLVYLLGSRGRSGATPVRLALAGTAVSAVLGAVISFITLLNPRVFDQFRFWGVGALSGVDADVIWQVLPFLVLGTVLALGMSGSLNALALGDETARALGSNVGLTRALGAVAVTLLCGAATAAVGPIGFVGLTVPHMARVVTGPDHRWLVPYSILLGPILLLGSDIVGRVIARPGEIQVGIITAFVGAPVFIALVRRRRIPEL</sequence>
<dbReference type="GO" id="GO:0022857">
    <property type="term" value="F:transmembrane transporter activity"/>
    <property type="evidence" value="ECO:0007669"/>
    <property type="project" value="InterPro"/>
</dbReference>